<gene>
    <name evidence="3" type="primary">109588119</name>
</gene>
<dbReference type="EnsemblMetazoa" id="XM_020004306.1">
    <property type="protein sequence ID" value="XP_019859865.1"/>
    <property type="gene ID" value="LOC109588119"/>
</dbReference>
<dbReference type="InterPro" id="IPR003886">
    <property type="entry name" value="NIDO_dom"/>
</dbReference>
<dbReference type="Proteomes" id="UP000007879">
    <property type="component" value="Unassembled WGS sequence"/>
</dbReference>
<keyword evidence="1" id="KW-0732">Signal</keyword>
<protein>
    <recommendedName>
        <fullName evidence="2">NIDO domain-containing protein</fullName>
    </recommendedName>
</protein>
<dbReference type="SMART" id="SM00539">
    <property type="entry name" value="NIDO"/>
    <property type="match status" value="1"/>
</dbReference>
<sequence length="277" mass="30172">MRSVLLTGFILVILSACYTNGLTLNDLYPYGTENGDTMRTGANNLPRVSIQPPIDNFIRFGPAGLTVARYQVYHRGFLAIIGVNANNYIYLNLLYISSVDFSNTKIYGRTTTDPGLINRAMNQINEGFPNTFCSTSPPTQLIIGTWIDYGKDNSNSGSNFQVIIVTNGSNTFGIALYVNVHLTSVEDTGIESDISDDYDSADPSFFPFGTTVMNAPTMMLNSNIPGTYIFSLNHVSPVPCIEPSPPDCSAICKAKLLKMTCEVMKINGKALPAPCNN</sequence>
<name>A0A1X7TFD7_AMPQE</name>
<evidence type="ECO:0000313" key="4">
    <source>
        <dbReference type="Proteomes" id="UP000007879"/>
    </source>
</evidence>
<dbReference type="EnsemblMetazoa" id="Aqu2.1.13365_001">
    <property type="protein sequence ID" value="Aqu2.1.13365_001"/>
    <property type="gene ID" value="Aqu2.1.13365"/>
</dbReference>
<dbReference type="KEGG" id="aqu:109588119"/>
<dbReference type="GO" id="GO:0007160">
    <property type="term" value="P:cell-matrix adhesion"/>
    <property type="evidence" value="ECO:0007669"/>
    <property type="project" value="InterPro"/>
</dbReference>
<dbReference type="AlphaFoldDB" id="A0A1X7TFD7"/>
<organism evidence="3">
    <name type="scientific">Amphimedon queenslandica</name>
    <name type="common">Sponge</name>
    <dbReference type="NCBI Taxonomy" id="400682"/>
    <lineage>
        <taxon>Eukaryota</taxon>
        <taxon>Metazoa</taxon>
        <taxon>Porifera</taxon>
        <taxon>Demospongiae</taxon>
        <taxon>Heteroscleromorpha</taxon>
        <taxon>Haplosclerida</taxon>
        <taxon>Niphatidae</taxon>
        <taxon>Amphimedon</taxon>
    </lineage>
</organism>
<evidence type="ECO:0000259" key="2">
    <source>
        <dbReference type="SMART" id="SM00539"/>
    </source>
</evidence>
<dbReference type="OrthoDB" id="6236007at2759"/>
<evidence type="ECO:0000256" key="1">
    <source>
        <dbReference type="SAM" id="SignalP"/>
    </source>
</evidence>
<feature type="signal peptide" evidence="1">
    <location>
        <begin position="1"/>
        <end position="21"/>
    </location>
</feature>
<proteinExistence type="predicted"/>
<feature type="domain" description="NIDO" evidence="2">
    <location>
        <begin position="94"/>
        <end position="237"/>
    </location>
</feature>
<dbReference type="PROSITE" id="PS51257">
    <property type="entry name" value="PROKAR_LIPOPROTEIN"/>
    <property type="match status" value="1"/>
</dbReference>
<keyword evidence="4" id="KW-1185">Reference proteome</keyword>
<reference evidence="4" key="1">
    <citation type="journal article" date="2010" name="Nature">
        <title>The Amphimedon queenslandica genome and the evolution of animal complexity.</title>
        <authorList>
            <person name="Srivastava M."/>
            <person name="Simakov O."/>
            <person name="Chapman J."/>
            <person name="Fahey B."/>
            <person name="Gauthier M.E."/>
            <person name="Mitros T."/>
            <person name="Richards G.S."/>
            <person name="Conaco C."/>
            <person name="Dacre M."/>
            <person name="Hellsten U."/>
            <person name="Larroux C."/>
            <person name="Putnam N.H."/>
            <person name="Stanke M."/>
            <person name="Adamska M."/>
            <person name="Darling A."/>
            <person name="Degnan S.M."/>
            <person name="Oakley T.H."/>
            <person name="Plachetzki D.C."/>
            <person name="Zhai Y."/>
            <person name="Adamski M."/>
            <person name="Calcino A."/>
            <person name="Cummins S.F."/>
            <person name="Goodstein D.M."/>
            <person name="Harris C."/>
            <person name="Jackson D.J."/>
            <person name="Leys S.P."/>
            <person name="Shu S."/>
            <person name="Woodcroft B.J."/>
            <person name="Vervoort M."/>
            <person name="Kosik K.S."/>
            <person name="Manning G."/>
            <person name="Degnan B.M."/>
            <person name="Rokhsar D.S."/>
        </authorList>
    </citation>
    <scope>NUCLEOTIDE SEQUENCE [LARGE SCALE GENOMIC DNA]</scope>
</reference>
<feature type="chain" id="PRO_5010880875" description="NIDO domain-containing protein" evidence="1">
    <location>
        <begin position="22"/>
        <end position="277"/>
    </location>
</feature>
<evidence type="ECO:0000313" key="3">
    <source>
        <dbReference type="EnsemblMetazoa" id="Aqu2.1.13365_001"/>
    </source>
</evidence>
<accession>A0A1X7TFD7</accession>
<reference evidence="3" key="2">
    <citation type="submission" date="2017-05" db="UniProtKB">
        <authorList>
            <consortium name="EnsemblMetazoa"/>
        </authorList>
    </citation>
    <scope>IDENTIFICATION</scope>
</reference>
<dbReference type="Pfam" id="PF06119">
    <property type="entry name" value="NIDO"/>
    <property type="match status" value="1"/>
</dbReference>
<dbReference type="InParanoid" id="A0A1X7TFD7"/>